<evidence type="ECO:0000313" key="1">
    <source>
        <dbReference type="EMBL" id="KAK7998526.1"/>
    </source>
</evidence>
<proteinExistence type="predicted"/>
<dbReference type="EMBL" id="JAQQWI010000021">
    <property type="protein sequence ID" value="KAK7998526.1"/>
    <property type="molecule type" value="Genomic_DNA"/>
</dbReference>
<comment type="caution">
    <text evidence="1">The sequence shown here is derived from an EMBL/GenBank/DDBJ whole genome shotgun (WGS) entry which is preliminary data.</text>
</comment>
<evidence type="ECO:0000313" key="2">
    <source>
        <dbReference type="Proteomes" id="UP001396898"/>
    </source>
</evidence>
<accession>A0ABR1R3J5</accession>
<name>A0ABR1R3J5_9PEZI</name>
<organism evidence="1 2">
    <name type="scientific">Apiospora marii</name>
    <dbReference type="NCBI Taxonomy" id="335849"/>
    <lineage>
        <taxon>Eukaryota</taxon>
        <taxon>Fungi</taxon>
        <taxon>Dikarya</taxon>
        <taxon>Ascomycota</taxon>
        <taxon>Pezizomycotina</taxon>
        <taxon>Sordariomycetes</taxon>
        <taxon>Xylariomycetidae</taxon>
        <taxon>Amphisphaeriales</taxon>
        <taxon>Apiosporaceae</taxon>
        <taxon>Apiospora</taxon>
    </lineage>
</organism>
<keyword evidence="2" id="KW-1185">Reference proteome</keyword>
<dbReference type="Proteomes" id="UP001396898">
    <property type="component" value="Unassembled WGS sequence"/>
</dbReference>
<reference evidence="1 2" key="1">
    <citation type="submission" date="2023-01" db="EMBL/GenBank/DDBJ databases">
        <title>Analysis of 21 Apiospora genomes using comparative genomics revels a genus with tremendous synthesis potential of carbohydrate active enzymes and secondary metabolites.</title>
        <authorList>
            <person name="Sorensen T."/>
        </authorList>
    </citation>
    <scope>NUCLEOTIDE SEQUENCE [LARGE SCALE GENOMIC DNA]</scope>
    <source>
        <strain evidence="1 2">CBS 20057</strain>
    </source>
</reference>
<sequence>MKSSNSVLSLTLSIRVSRPSVVTSSPSLPPLSASWAIISMIRAVKCPVVVCVVVQARIDCSKHNLLNIPLVQIRNRIHFHIVNDIERFLAIGLLALRFRLLVIGFLGPFVQYIGPMLQTLLNLLLDRTVHYIQPFEQGLCFLISTELDKCDATGAILPFVDFDGTSTPRSDSDHCLVDKLIQSILMI</sequence>
<protein>
    <submittedName>
        <fullName evidence="1">Uncharacterized protein</fullName>
    </submittedName>
</protein>
<gene>
    <name evidence="1" type="ORF">PG991_015005</name>
</gene>